<evidence type="ECO:0000313" key="3">
    <source>
        <dbReference type="Proteomes" id="UP000189339"/>
    </source>
</evidence>
<proteinExistence type="predicted"/>
<dbReference type="Pfam" id="PF04187">
    <property type="entry name" value="Cofac_haem_bdg"/>
    <property type="match status" value="1"/>
</dbReference>
<protein>
    <recommendedName>
        <fullName evidence="1">Haem-binding uptake Tiki superfamily ChaN domain-containing protein</fullName>
    </recommendedName>
</protein>
<dbReference type="Gene3D" id="3.40.50.11550">
    <property type="match status" value="1"/>
</dbReference>
<dbReference type="EMBL" id="MSCW01000007">
    <property type="protein sequence ID" value="ONF43410.1"/>
    <property type="molecule type" value="Genomic_DNA"/>
</dbReference>
<sequence length="312" mass="34540">MTSDTSALTAPQTLYQAVIVDPADGARLSPEQLADRLAGSRVVVVGEYHGHPASHLLQSRLQLALYQRQPHQILSMEQFERDHQADLDRYLAGELGEAEMIEDTGAWDNYRGSYRALVEFARQHRLPVVAANAPGALVRCVGRQGREALARMPAAERAWLARQPFLDSDAYQDKFADAIGGSHGTDDASMSERMRNAYLAQLLRDNTMAESILDALARHPGDQVLHTTGTFHSEQRLGTVAVLLQRAPDLDVTVISPVFWPTDVDDPPLPGNRDKGDYLYFIQPLPPEYQDPERAREAMRARFSGAGTGRCP</sequence>
<comment type="caution">
    <text evidence="2">The sequence shown here is derived from an EMBL/GenBank/DDBJ whole genome shotgun (WGS) entry which is preliminary data.</text>
</comment>
<dbReference type="CDD" id="cd14727">
    <property type="entry name" value="ChanN-like"/>
    <property type="match status" value="1"/>
</dbReference>
<dbReference type="SUPFAM" id="SSF159501">
    <property type="entry name" value="EreA/ChaN-like"/>
    <property type="match status" value="1"/>
</dbReference>
<dbReference type="RefSeq" id="WP_076724875.1">
    <property type="nucleotide sequence ID" value="NZ_MSCW01000007.1"/>
</dbReference>
<reference evidence="2 3" key="1">
    <citation type="submission" date="2016-12" db="EMBL/GenBank/DDBJ databases">
        <title>Marinobacter lutaoensis whole genome sequencing.</title>
        <authorList>
            <person name="Verma A."/>
            <person name="Krishnamurthi S."/>
        </authorList>
    </citation>
    <scope>NUCLEOTIDE SEQUENCE [LARGE SCALE GENOMIC DNA]</scope>
    <source>
        <strain evidence="2 3">T5054</strain>
    </source>
</reference>
<dbReference type="InterPro" id="IPR007314">
    <property type="entry name" value="Cofac_haem-bd_dom"/>
</dbReference>
<dbReference type="STRING" id="135739.BTO32_12105"/>
<keyword evidence="3" id="KW-1185">Reference proteome</keyword>
<evidence type="ECO:0000313" key="2">
    <source>
        <dbReference type="EMBL" id="ONF43410.1"/>
    </source>
</evidence>
<feature type="domain" description="Haem-binding uptake Tiki superfamily ChaN" evidence="1">
    <location>
        <begin position="33"/>
        <end position="242"/>
    </location>
</feature>
<name>A0A1V2DSE0_9GAMM</name>
<accession>A0A1V2DSE0</accession>
<dbReference type="AlphaFoldDB" id="A0A1V2DSE0"/>
<dbReference type="Proteomes" id="UP000189339">
    <property type="component" value="Unassembled WGS sequence"/>
</dbReference>
<evidence type="ECO:0000259" key="1">
    <source>
        <dbReference type="Pfam" id="PF04187"/>
    </source>
</evidence>
<gene>
    <name evidence="2" type="ORF">BTO32_12105</name>
</gene>
<organism evidence="2 3">
    <name type="scientific">Marinobacter lutaoensis</name>
    <dbReference type="NCBI Taxonomy" id="135739"/>
    <lineage>
        <taxon>Bacteria</taxon>
        <taxon>Pseudomonadati</taxon>
        <taxon>Pseudomonadota</taxon>
        <taxon>Gammaproteobacteria</taxon>
        <taxon>Pseudomonadales</taxon>
        <taxon>Marinobacteraceae</taxon>
        <taxon>Marinobacter</taxon>
    </lineage>
</organism>